<dbReference type="EMBL" id="MU069526">
    <property type="protein sequence ID" value="KAF5840020.1"/>
    <property type="molecule type" value="Genomic_DNA"/>
</dbReference>
<keyword evidence="2" id="KW-0520">NAD</keyword>
<dbReference type="Gene3D" id="3.40.50.720">
    <property type="entry name" value="NAD(P)-binding Rossmann-like Domain"/>
    <property type="match status" value="2"/>
</dbReference>
<evidence type="ECO:0000313" key="7">
    <source>
        <dbReference type="Proteomes" id="UP000815325"/>
    </source>
</evidence>
<protein>
    <submittedName>
        <fullName evidence="6">D-isomer specific 2-hydroxyacid dehydrogenase</fullName>
    </submittedName>
</protein>
<evidence type="ECO:0000313" key="6">
    <source>
        <dbReference type="EMBL" id="KAF5840020.1"/>
    </source>
</evidence>
<dbReference type="InterPro" id="IPR036291">
    <property type="entry name" value="NAD(P)-bd_dom_sf"/>
</dbReference>
<dbReference type="CDD" id="cd05300">
    <property type="entry name" value="2-Hacid_dh_1"/>
    <property type="match status" value="1"/>
</dbReference>
<organism evidence="6 7">
    <name type="scientific">Dunaliella salina</name>
    <name type="common">Green alga</name>
    <name type="synonym">Protococcus salinus</name>
    <dbReference type="NCBI Taxonomy" id="3046"/>
    <lineage>
        <taxon>Eukaryota</taxon>
        <taxon>Viridiplantae</taxon>
        <taxon>Chlorophyta</taxon>
        <taxon>core chlorophytes</taxon>
        <taxon>Chlorophyceae</taxon>
        <taxon>CS clade</taxon>
        <taxon>Chlamydomonadales</taxon>
        <taxon>Dunaliellaceae</taxon>
        <taxon>Dunaliella</taxon>
    </lineage>
</organism>
<evidence type="ECO:0000256" key="3">
    <source>
        <dbReference type="RuleBase" id="RU003719"/>
    </source>
</evidence>
<evidence type="ECO:0000256" key="2">
    <source>
        <dbReference type="ARBA" id="ARBA00023027"/>
    </source>
</evidence>
<dbReference type="PANTHER" id="PTHR43333:SF1">
    <property type="entry name" value="D-ISOMER SPECIFIC 2-HYDROXYACID DEHYDROGENASE NAD-BINDING DOMAIN-CONTAINING PROTEIN"/>
    <property type="match status" value="1"/>
</dbReference>
<dbReference type="InterPro" id="IPR006140">
    <property type="entry name" value="D-isomer_DH_NAD-bd"/>
</dbReference>
<dbReference type="Proteomes" id="UP000815325">
    <property type="component" value="Unassembled WGS sequence"/>
</dbReference>
<dbReference type="Pfam" id="PF00389">
    <property type="entry name" value="2-Hacid_dh"/>
    <property type="match status" value="1"/>
</dbReference>
<evidence type="ECO:0000259" key="4">
    <source>
        <dbReference type="Pfam" id="PF00389"/>
    </source>
</evidence>
<accession>A0ABQ7GZI4</accession>
<keyword evidence="7" id="KW-1185">Reference proteome</keyword>
<dbReference type="SUPFAM" id="SSF51735">
    <property type="entry name" value="NAD(P)-binding Rossmann-fold domains"/>
    <property type="match status" value="1"/>
</dbReference>
<sequence>MNEDLIKSLRKSWSKEAAWPHLSNVKWIHTLYTGLEQLSFSEAAQSNVIVTNSKGVYSSSLAEYALAACSWFAKDLPRLQRAKAERKWDPYEVEELRGKTMGVVGYGDIGQACARLARAFKMHVVGLRRRAELSEEEKQEGLVDAMYTPSQLTELMSQSDYVVMSTPLTPQTEKLVNAAAIAAMKPNAVFINIGRGKCVDEEALIKALKSRRIRGAGLDVFATEPLPTESELWRLDNVLISPHCADRTAEFQEEAMELFLTNVKRWLSHQPLQNVVDKAASIQLCC</sequence>
<dbReference type="InterPro" id="IPR006139">
    <property type="entry name" value="D-isomer_2_OHA_DH_cat_dom"/>
</dbReference>
<evidence type="ECO:0000259" key="5">
    <source>
        <dbReference type="Pfam" id="PF02826"/>
    </source>
</evidence>
<gene>
    <name evidence="6" type="ORF">DUNSADRAFT_18057</name>
</gene>
<feature type="domain" description="D-isomer specific 2-hydroxyacid dehydrogenase catalytic" evidence="4">
    <location>
        <begin position="21"/>
        <end position="276"/>
    </location>
</feature>
<reference evidence="6" key="1">
    <citation type="submission" date="2017-08" db="EMBL/GenBank/DDBJ databases">
        <authorList>
            <person name="Polle J.E."/>
            <person name="Barry K."/>
            <person name="Cushman J."/>
            <person name="Schmutz J."/>
            <person name="Tran D."/>
            <person name="Hathwaick L.T."/>
            <person name="Yim W.C."/>
            <person name="Jenkins J."/>
            <person name="Mckie-Krisberg Z.M."/>
            <person name="Prochnik S."/>
            <person name="Lindquist E."/>
            <person name="Dockter R.B."/>
            <person name="Adam C."/>
            <person name="Molina H."/>
            <person name="Bunkerborg J."/>
            <person name="Jin E."/>
            <person name="Buchheim M."/>
            <person name="Magnuson J."/>
        </authorList>
    </citation>
    <scope>NUCLEOTIDE SEQUENCE</scope>
    <source>
        <strain evidence="6">CCAP 19/18</strain>
    </source>
</reference>
<dbReference type="PANTHER" id="PTHR43333">
    <property type="entry name" value="2-HACID_DH_C DOMAIN-CONTAINING PROTEIN"/>
    <property type="match status" value="1"/>
</dbReference>
<feature type="domain" description="D-isomer specific 2-hydroxyacid dehydrogenase NAD-binding" evidence="5">
    <location>
        <begin position="72"/>
        <end position="245"/>
    </location>
</feature>
<dbReference type="SUPFAM" id="SSF52283">
    <property type="entry name" value="Formate/glycerate dehydrogenase catalytic domain-like"/>
    <property type="match status" value="1"/>
</dbReference>
<keyword evidence="1 3" id="KW-0560">Oxidoreductase</keyword>
<dbReference type="Pfam" id="PF02826">
    <property type="entry name" value="2-Hacid_dh_C"/>
    <property type="match status" value="1"/>
</dbReference>
<comment type="caution">
    <text evidence="6">The sequence shown here is derived from an EMBL/GenBank/DDBJ whole genome shotgun (WGS) entry which is preliminary data.</text>
</comment>
<name>A0ABQ7GZI4_DUNSA</name>
<comment type="similarity">
    <text evidence="3">Belongs to the D-isomer specific 2-hydroxyacid dehydrogenase family.</text>
</comment>
<proteinExistence type="inferred from homology"/>
<evidence type="ECO:0000256" key="1">
    <source>
        <dbReference type="ARBA" id="ARBA00023002"/>
    </source>
</evidence>